<reference evidence="2 3" key="1">
    <citation type="submission" date="2017-03" db="EMBL/GenBank/DDBJ databases">
        <authorList>
            <person name="Afonso C.L."/>
            <person name="Miller P.J."/>
            <person name="Scott M.A."/>
            <person name="Spackman E."/>
            <person name="Goraichik I."/>
            <person name="Dimitrov K.M."/>
            <person name="Suarez D.L."/>
            <person name="Swayne D.E."/>
        </authorList>
    </citation>
    <scope>NUCLEOTIDE SEQUENCE [LARGE SCALE GENOMIC DNA]</scope>
    <source>
        <strain evidence="2">PRJEB14757</strain>
    </source>
</reference>
<evidence type="ECO:0000256" key="1">
    <source>
        <dbReference type="SAM" id="MobiDB-lite"/>
    </source>
</evidence>
<feature type="region of interest" description="Disordered" evidence="1">
    <location>
        <begin position="32"/>
        <end position="59"/>
    </location>
</feature>
<gene>
    <name evidence="2" type="ORF">MTBBW1_980003</name>
</gene>
<feature type="compositionally biased region" description="Basic and acidic residues" evidence="1">
    <location>
        <begin position="40"/>
        <end position="51"/>
    </location>
</feature>
<organism evidence="2 3">
    <name type="scientific">Desulfamplus magnetovallimortis</name>
    <dbReference type="NCBI Taxonomy" id="1246637"/>
    <lineage>
        <taxon>Bacteria</taxon>
        <taxon>Pseudomonadati</taxon>
        <taxon>Thermodesulfobacteriota</taxon>
        <taxon>Desulfobacteria</taxon>
        <taxon>Desulfobacterales</taxon>
        <taxon>Desulfobacteraceae</taxon>
        <taxon>Desulfamplus</taxon>
    </lineage>
</organism>
<dbReference type="AlphaFoldDB" id="A0A1W1HL99"/>
<dbReference type="STRING" id="1246637.MTBBW1_980003"/>
<evidence type="ECO:0000313" key="2">
    <source>
        <dbReference type="EMBL" id="SLM33254.1"/>
    </source>
</evidence>
<keyword evidence="3" id="KW-1185">Reference proteome</keyword>
<protein>
    <submittedName>
        <fullName evidence="2">Uncharacterized protein</fullName>
    </submittedName>
</protein>
<evidence type="ECO:0000313" key="3">
    <source>
        <dbReference type="Proteomes" id="UP000191931"/>
    </source>
</evidence>
<sequence>MTTQSTNKIVGNIYTCSEYRQEMILTSLKNRLASSSELSPEEKNELTREIERLEEEMGF</sequence>
<dbReference type="Proteomes" id="UP000191931">
    <property type="component" value="Unassembled WGS sequence"/>
</dbReference>
<dbReference type="RefSeq" id="WP_080803572.1">
    <property type="nucleotide sequence ID" value="NZ_LT828544.1"/>
</dbReference>
<proteinExistence type="predicted"/>
<accession>A0A1W1HL99</accession>
<dbReference type="EMBL" id="FWEV01000345">
    <property type="protein sequence ID" value="SLM33254.1"/>
    <property type="molecule type" value="Genomic_DNA"/>
</dbReference>
<name>A0A1W1HL99_9BACT</name>